<dbReference type="EMBL" id="JACIJH010000021">
    <property type="protein sequence ID" value="MBB5708550.1"/>
    <property type="molecule type" value="Genomic_DNA"/>
</dbReference>
<feature type="domain" description="FAD/NAD(P)-binding" evidence="6">
    <location>
        <begin position="4"/>
        <end position="315"/>
    </location>
</feature>
<dbReference type="Gene3D" id="3.50.50.100">
    <property type="match status" value="1"/>
</dbReference>
<sequence>MSQKIVIIGAGFAGLLAALSAARLRNEKGVSPADLTITVVAPEPALIVRPRLYERDPASMTAPLGELFAATDIDFRAGWVDTIDAGKGVISLKGVDGAAEMLPYDRLVVAAGSHGFQPPIPGLADFGHSVNDRAAAVALDKHLQALADRPASPARDTVVVVGGGFTGIEVATEMPDRLREILGQDTPVRVVIVEHGPCVAGDMGDEPRPYIEARLRELGIETIVGSGVSGLDEGGVALDDGARIETDTVIWSAGMRASPLTAQLPGERDTLGRVLVDPDLRVPGAPHIFATGDTAKAATDDKGNFSLMSCQHARRLGAFAGHNAAADLLGEPTLPYDQPSYVVCLDLGPDAAIFTRGWSPRTVEITGPEAKKVKMEVNRVWIYPPAAERAAAFQNAFEARTVDF</sequence>
<comment type="caution">
    <text evidence="7">The sequence shown here is derived from an EMBL/GenBank/DDBJ whole genome shotgun (WGS) entry which is preliminary data.</text>
</comment>
<dbReference type="PRINTS" id="PR00411">
    <property type="entry name" value="PNDRDTASEI"/>
</dbReference>
<organism evidence="7 8">
    <name type="scientific">Sphingopyxis panaciterrulae</name>
    <dbReference type="NCBI Taxonomy" id="462372"/>
    <lineage>
        <taxon>Bacteria</taxon>
        <taxon>Pseudomonadati</taxon>
        <taxon>Pseudomonadota</taxon>
        <taxon>Alphaproteobacteria</taxon>
        <taxon>Sphingomonadales</taxon>
        <taxon>Sphingomonadaceae</taxon>
        <taxon>Sphingopyxis</taxon>
    </lineage>
</organism>
<gene>
    <name evidence="7" type="ORF">FHR21_003943</name>
</gene>
<accession>A0A7W9B962</accession>
<reference evidence="7 8" key="1">
    <citation type="submission" date="2020-08" db="EMBL/GenBank/DDBJ databases">
        <title>Genomic Encyclopedia of Type Strains, Phase IV (KMG-IV): sequencing the most valuable type-strain genomes for metagenomic binning, comparative biology and taxonomic classification.</title>
        <authorList>
            <person name="Goeker M."/>
        </authorList>
    </citation>
    <scope>NUCLEOTIDE SEQUENCE [LARGE SCALE GENOMIC DNA]</scope>
    <source>
        <strain evidence="7 8">DSM 27163</strain>
    </source>
</reference>
<keyword evidence="8" id="KW-1185">Reference proteome</keyword>
<evidence type="ECO:0000313" key="7">
    <source>
        <dbReference type="EMBL" id="MBB5708550.1"/>
    </source>
</evidence>
<evidence type="ECO:0000256" key="5">
    <source>
        <dbReference type="ARBA" id="ARBA00023027"/>
    </source>
</evidence>
<dbReference type="SUPFAM" id="SSF51905">
    <property type="entry name" value="FAD/NAD(P)-binding domain"/>
    <property type="match status" value="1"/>
</dbReference>
<dbReference type="InterPro" id="IPR023753">
    <property type="entry name" value="FAD/NAD-binding_dom"/>
</dbReference>
<dbReference type="GO" id="GO:0003954">
    <property type="term" value="F:NADH dehydrogenase activity"/>
    <property type="evidence" value="ECO:0007669"/>
    <property type="project" value="InterPro"/>
</dbReference>
<keyword evidence="2" id="KW-0285">Flavoprotein</keyword>
<dbReference type="InterPro" id="IPR045024">
    <property type="entry name" value="NDH-2"/>
</dbReference>
<dbReference type="Proteomes" id="UP000537161">
    <property type="component" value="Unassembled WGS sequence"/>
</dbReference>
<evidence type="ECO:0000256" key="1">
    <source>
        <dbReference type="ARBA" id="ARBA00005272"/>
    </source>
</evidence>
<evidence type="ECO:0000313" key="8">
    <source>
        <dbReference type="Proteomes" id="UP000537161"/>
    </source>
</evidence>
<dbReference type="InterPro" id="IPR036188">
    <property type="entry name" value="FAD/NAD-bd_sf"/>
</dbReference>
<evidence type="ECO:0000256" key="3">
    <source>
        <dbReference type="ARBA" id="ARBA00022827"/>
    </source>
</evidence>
<keyword evidence="4 7" id="KW-0560">Oxidoreductase</keyword>
<keyword evidence="3" id="KW-0274">FAD</keyword>
<dbReference type="PANTHER" id="PTHR43706:SF45">
    <property type="entry name" value="NADH DEHYDROGENASE-LIKE PROTEIN RV1812C"/>
    <property type="match status" value="1"/>
</dbReference>
<proteinExistence type="inferred from homology"/>
<dbReference type="RefSeq" id="WP_184101383.1">
    <property type="nucleotide sequence ID" value="NZ_JACIJH010000021.1"/>
</dbReference>
<dbReference type="PRINTS" id="PR00368">
    <property type="entry name" value="FADPNR"/>
</dbReference>
<dbReference type="AlphaFoldDB" id="A0A7W9B962"/>
<keyword evidence="5" id="KW-0520">NAD</keyword>
<protein>
    <submittedName>
        <fullName evidence="7">NADH dehydrogenase</fullName>
        <ecNumber evidence="7">1.6.99.3</ecNumber>
    </submittedName>
</protein>
<evidence type="ECO:0000259" key="6">
    <source>
        <dbReference type="Pfam" id="PF07992"/>
    </source>
</evidence>
<dbReference type="PANTHER" id="PTHR43706">
    <property type="entry name" value="NADH DEHYDROGENASE"/>
    <property type="match status" value="1"/>
</dbReference>
<name>A0A7W9B962_9SPHN</name>
<comment type="similarity">
    <text evidence="1">Belongs to the NADH dehydrogenase family.</text>
</comment>
<evidence type="ECO:0000256" key="2">
    <source>
        <dbReference type="ARBA" id="ARBA00022630"/>
    </source>
</evidence>
<dbReference type="Pfam" id="PF07992">
    <property type="entry name" value="Pyr_redox_2"/>
    <property type="match status" value="1"/>
</dbReference>
<evidence type="ECO:0000256" key="4">
    <source>
        <dbReference type="ARBA" id="ARBA00023002"/>
    </source>
</evidence>
<dbReference type="EC" id="1.6.99.3" evidence="7"/>